<evidence type="ECO:0000256" key="1">
    <source>
        <dbReference type="SAM" id="Phobius"/>
    </source>
</evidence>
<keyword evidence="3" id="KW-1185">Reference proteome</keyword>
<dbReference type="RefSeq" id="WP_161338608.1">
    <property type="nucleotide sequence ID" value="NZ_JBHSDG010000005.1"/>
</dbReference>
<reference evidence="2 3" key="1">
    <citation type="journal article" date="2014" name="Int. J. Syst. Evol. Microbiol.">
        <title>Sneathiella chungangensis sp. nov., isolated from a marine sand, and emended description of the genus Sneathiella.</title>
        <authorList>
            <person name="Siamphan C."/>
            <person name="Kim H."/>
            <person name="Lee J.S."/>
            <person name="Kim W."/>
        </authorList>
    </citation>
    <scope>NUCLEOTIDE SEQUENCE [LARGE SCALE GENOMIC DNA]</scope>
    <source>
        <strain evidence="2 3">KCTC 32476</strain>
    </source>
</reference>
<comment type="caution">
    <text evidence="2">The sequence shown here is derived from an EMBL/GenBank/DDBJ whole genome shotgun (WGS) entry which is preliminary data.</text>
</comment>
<proteinExistence type="predicted"/>
<keyword evidence="1" id="KW-0812">Transmembrane</keyword>
<organism evidence="2 3">
    <name type="scientific">Sneathiella chungangensis</name>
    <dbReference type="NCBI Taxonomy" id="1418234"/>
    <lineage>
        <taxon>Bacteria</taxon>
        <taxon>Pseudomonadati</taxon>
        <taxon>Pseudomonadota</taxon>
        <taxon>Alphaproteobacteria</taxon>
        <taxon>Sneathiellales</taxon>
        <taxon>Sneathiellaceae</taxon>
        <taxon>Sneathiella</taxon>
    </lineage>
</organism>
<keyword evidence="1" id="KW-1133">Transmembrane helix</keyword>
<name>A0A845MDT1_9PROT</name>
<keyword evidence="1" id="KW-0472">Membrane</keyword>
<gene>
    <name evidence="2" type="ORF">GQF03_07380</name>
</gene>
<accession>A0A845MDT1</accession>
<protein>
    <submittedName>
        <fullName evidence="2">Uncharacterized protein</fullName>
    </submittedName>
</protein>
<feature type="transmembrane region" description="Helical" evidence="1">
    <location>
        <begin position="6"/>
        <end position="27"/>
    </location>
</feature>
<dbReference type="AlphaFoldDB" id="A0A845MDT1"/>
<sequence>MAIDPLILLPAAALAVLIVILLIRLLAGRREALLTAESLADFLRHQEPGGKIVSSVLSEDKRHALVRWDNGKGIGLVRSFGNKLVLEMLGPDMLAKCAWREEKKVLYIPRQGFAFPPVNFAVPDTDRATLEDYLNGETDAAA</sequence>
<evidence type="ECO:0000313" key="2">
    <source>
        <dbReference type="EMBL" id="MZR22148.1"/>
    </source>
</evidence>
<dbReference type="EMBL" id="WTVA01000003">
    <property type="protein sequence ID" value="MZR22148.1"/>
    <property type="molecule type" value="Genomic_DNA"/>
</dbReference>
<evidence type="ECO:0000313" key="3">
    <source>
        <dbReference type="Proteomes" id="UP000445696"/>
    </source>
</evidence>
<dbReference type="OrthoDB" id="8479328at2"/>
<dbReference type="Proteomes" id="UP000445696">
    <property type="component" value="Unassembled WGS sequence"/>
</dbReference>